<dbReference type="EMBL" id="MGHL01000006">
    <property type="protein sequence ID" value="OGM70152.1"/>
    <property type="molecule type" value="Genomic_DNA"/>
</dbReference>
<evidence type="ECO:0000313" key="9">
    <source>
        <dbReference type="Proteomes" id="UP000178429"/>
    </source>
</evidence>
<comment type="function">
    <text evidence="7">Functions as a peptidoglycan terminase that cleaves nascent peptidoglycan strands endolytically to terminate their elongation.</text>
</comment>
<keyword evidence="3 7" id="KW-1133">Transmembrane helix</keyword>
<dbReference type="Proteomes" id="UP000178429">
    <property type="component" value="Unassembled WGS sequence"/>
</dbReference>
<accession>A0A1F8C1L5</accession>
<comment type="catalytic activity">
    <reaction evidence="7">
        <text>a peptidoglycan chain = a peptidoglycan chain with N-acetyl-1,6-anhydromuramyl-[peptide] at the reducing end + a peptidoglycan chain with N-acetylglucosamine at the non-reducing end.</text>
        <dbReference type="EC" id="4.2.2.29"/>
    </reaction>
</comment>
<evidence type="ECO:0000256" key="3">
    <source>
        <dbReference type="ARBA" id="ARBA00022989"/>
    </source>
</evidence>
<sequence>MNNSFAMKKLALLLLIPVVLIIAGLVWWKGVSGAPKADGSQVRLVIPKGASATQIANNLRKEELVKSAFAFKFYAGVTGVSRQIKAGEFRIANNLTLAQIVRELLKDPDEVWVTIPEGLRREEIAERYIANLELESSSATAFRSEFLALTKNKEGMLFPDTYLFPKEASASAVVAYMSSTFDTRMADLTEDIPATGLSLVQIVTLASIIERETITDEERPIVAGILIKRLDAGWPLQADASVQYVVGSADNWWPILTKDDLEVNSRYNTYKYAGLPPGPIASPGLSSLAAVVRSQDSPYWYYIHDTEGKIHYATSLEGHNLNIAKYLGK</sequence>
<dbReference type="PANTHER" id="PTHR30518">
    <property type="entry name" value="ENDOLYTIC MUREIN TRANSGLYCOSYLASE"/>
    <property type="match status" value="1"/>
</dbReference>
<gene>
    <name evidence="7" type="primary">mltG</name>
    <name evidence="8" type="ORF">A2975_03695</name>
</gene>
<feature type="site" description="Important for catalytic activity" evidence="7">
    <location>
        <position position="212"/>
    </location>
</feature>
<dbReference type="AlphaFoldDB" id="A0A1F8C1L5"/>
<evidence type="ECO:0000256" key="2">
    <source>
        <dbReference type="ARBA" id="ARBA00022692"/>
    </source>
</evidence>
<keyword evidence="5 7" id="KW-0456">Lyase</keyword>
<dbReference type="GO" id="GO:0005886">
    <property type="term" value="C:plasma membrane"/>
    <property type="evidence" value="ECO:0007669"/>
    <property type="project" value="UniProtKB-UniRule"/>
</dbReference>
<dbReference type="CDD" id="cd08010">
    <property type="entry name" value="MltG_like"/>
    <property type="match status" value="1"/>
</dbReference>
<dbReference type="HAMAP" id="MF_02065">
    <property type="entry name" value="MltG"/>
    <property type="match status" value="1"/>
</dbReference>
<name>A0A1F8C1L5_9BACT</name>
<keyword evidence="1 7" id="KW-1003">Cell membrane</keyword>
<evidence type="ECO:0000256" key="1">
    <source>
        <dbReference type="ARBA" id="ARBA00022475"/>
    </source>
</evidence>
<evidence type="ECO:0000256" key="5">
    <source>
        <dbReference type="ARBA" id="ARBA00023239"/>
    </source>
</evidence>
<dbReference type="GO" id="GO:0009252">
    <property type="term" value="P:peptidoglycan biosynthetic process"/>
    <property type="evidence" value="ECO:0007669"/>
    <property type="project" value="UniProtKB-UniRule"/>
</dbReference>
<dbReference type="InterPro" id="IPR003770">
    <property type="entry name" value="MLTG-like"/>
</dbReference>
<dbReference type="STRING" id="1802525.A2975_03695"/>
<protein>
    <recommendedName>
        <fullName evidence="7">Endolytic murein transglycosylase</fullName>
        <ecNumber evidence="7">4.2.2.29</ecNumber>
    </recommendedName>
    <alternativeName>
        <fullName evidence="7">Peptidoglycan lytic transglycosylase</fullName>
    </alternativeName>
    <alternativeName>
        <fullName evidence="7">Peptidoglycan polymerization terminase</fullName>
    </alternativeName>
</protein>
<dbReference type="EC" id="4.2.2.29" evidence="7"/>
<dbReference type="PANTHER" id="PTHR30518:SF2">
    <property type="entry name" value="ENDOLYTIC MUREIN TRANSGLYCOSYLASE"/>
    <property type="match status" value="1"/>
</dbReference>
<dbReference type="NCBIfam" id="TIGR00247">
    <property type="entry name" value="endolytic transglycosylase MltG"/>
    <property type="match status" value="1"/>
</dbReference>
<evidence type="ECO:0000256" key="4">
    <source>
        <dbReference type="ARBA" id="ARBA00023136"/>
    </source>
</evidence>
<comment type="similarity">
    <text evidence="7">Belongs to the transglycosylase MltG family.</text>
</comment>
<keyword evidence="2 7" id="KW-0812">Transmembrane</keyword>
<keyword evidence="6 7" id="KW-0961">Cell wall biogenesis/degradation</keyword>
<dbReference type="Pfam" id="PF02618">
    <property type="entry name" value="YceG"/>
    <property type="match status" value="1"/>
</dbReference>
<dbReference type="GO" id="GO:0008932">
    <property type="term" value="F:lytic endotransglycosylase activity"/>
    <property type="evidence" value="ECO:0007669"/>
    <property type="project" value="UniProtKB-UniRule"/>
</dbReference>
<organism evidence="8 9">
    <name type="scientific">Candidatus Woesebacteria bacterium RIFCSPLOWO2_01_FULL_44_14</name>
    <dbReference type="NCBI Taxonomy" id="1802525"/>
    <lineage>
        <taxon>Bacteria</taxon>
        <taxon>Candidatus Woeseibacteriota</taxon>
    </lineage>
</organism>
<evidence type="ECO:0000256" key="7">
    <source>
        <dbReference type="HAMAP-Rule" id="MF_02065"/>
    </source>
</evidence>
<proteinExistence type="inferred from homology"/>
<comment type="caution">
    <text evidence="8">The sequence shown here is derived from an EMBL/GenBank/DDBJ whole genome shotgun (WGS) entry which is preliminary data.</text>
</comment>
<evidence type="ECO:0000256" key="6">
    <source>
        <dbReference type="ARBA" id="ARBA00023316"/>
    </source>
</evidence>
<keyword evidence="4 7" id="KW-0472">Membrane</keyword>
<dbReference type="GO" id="GO:0071555">
    <property type="term" value="P:cell wall organization"/>
    <property type="evidence" value="ECO:0007669"/>
    <property type="project" value="UniProtKB-KW"/>
</dbReference>
<reference evidence="8 9" key="1">
    <citation type="journal article" date="2016" name="Nat. Commun.">
        <title>Thousands of microbial genomes shed light on interconnected biogeochemical processes in an aquifer system.</title>
        <authorList>
            <person name="Anantharaman K."/>
            <person name="Brown C.T."/>
            <person name="Hug L.A."/>
            <person name="Sharon I."/>
            <person name="Castelle C.J."/>
            <person name="Probst A.J."/>
            <person name="Thomas B.C."/>
            <person name="Singh A."/>
            <person name="Wilkins M.J."/>
            <person name="Karaoz U."/>
            <person name="Brodie E.L."/>
            <person name="Williams K.H."/>
            <person name="Hubbard S.S."/>
            <person name="Banfield J.F."/>
        </authorList>
    </citation>
    <scope>NUCLEOTIDE SEQUENCE [LARGE SCALE GENOMIC DNA]</scope>
</reference>
<dbReference type="Gene3D" id="3.30.1490.480">
    <property type="entry name" value="Endolytic murein transglycosylase"/>
    <property type="match status" value="1"/>
</dbReference>
<evidence type="ECO:0000313" key="8">
    <source>
        <dbReference type="EMBL" id="OGM70152.1"/>
    </source>
</evidence>